<reference evidence="8 9" key="1">
    <citation type="submission" date="2019-10" db="EMBL/GenBank/DDBJ databases">
        <title>Whole genome shotgun sequence of Acrocarpospora corrugata NBRC 13972.</title>
        <authorList>
            <person name="Ichikawa N."/>
            <person name="Kimura A."/>
            <person name="Kitahashi Y."/>
            <person name="Komaki H."/>
            <person name="Oguchi A."/>
        </authorList>
    </citation>
    <scope>NUCLEOTIDE SEQUENCE [LARGE SCALE GENOMIC DNA]</scope>
    <source>
        <strain evidence="8 9">NBRC 13972</strain>
    </source>
</reference>
<dbReference type="EMBL" id="BLAD01000086">
    <property type="protein sequence ID" value="GES04743.1"/>
    <property type="molecule type" value="Genomic_DNA"/>
</dbReference>
<evidence type="ECO:0000256" key="2">
    <source>
        <dbReference type="ARBA" id="ARBA00022679"/>
    </source>
</evidence>
<dbReference type="Proteomes" id="UP000334990">
    <property type="component" value="Unassembled WGS sequence"/>
</dbReference>
<keyword evidence="9" id="KW-1185">Reference proteome</keyword>
<dbReference type="RefSeq" id="WP_155340808.1">
    <property type="nucleotide sequence ID" value="NZ_BAAABN010000031.1"/>
</dbReference>
<keyword evidence="5" id="KW-0067">ATP-binding</keyword>
<sequence>MILTVTLNPALDVTYRVPGLTLDATNRVAEVSVRAGGKGLNVARVLHALGYEVMALGLAGGPDGDRLVASAGLPAAFTRVSGETRRTVAVVADGGVTMLTEPGPGITPAEWAAFQADFARWLPRASAVVLSGSLPPGLPADAYAVLAGLAGGVPTIVDAEGDALVNALAARPHVVKPNVDELSRTFGAATSVRDGALRLRELGARAVVVSDGPRGLHADTPEGRWRAVPPYTEGNPTGAGDAAVAAIAMGVVGRWDWAETLRHAAALSAAAVRAPLAGQADHTAYRDNLAVIAAEPLEFEREGTQC</sequence>
<dbReference type="GO" id="GO:0005829">
    <property type="term" value="C:cytosol"/>
    <property type="evidence" value="ECO:0007669"/>
    <property type="project" value="TreeGrafter"/>
</dbReference>
<protein>
    <submittedName>
        <fullName evidence="8">Sugar kinase</fullName>
    </submittedName>
</protein>
<dbReference type="PROSITE" id="PS00583">
    <property type="entry name" value="PFKB_KINASES_1"/>
    <property type="match status" value="1"/>
</dbReference>
<organism evidence="8 9">
    <name type="scientific">Acrocarpospora corrugata</name>
    <dbReference type="NCBI Taxonomy" id="35763"/>
    <lineage>
        <taxon>Bacteria</taxon>
        <taxon>Bacillati</taxon>
        <taxon>Actinomycetota</taxon>
        <taxon>Actinomycetes</taxon>
        <taxon>Streptosporangiales</taxon>
        <taxon>Streptosporangiaceae</taxon>
        <taxon>Acrocarpospora</taxon>
    </lineage>
</organism>
<evidence type="ECO:0000256" key="1">
    <source>
        <dbReference type="ARBA" id="ARBA00010688"/>
    </source>
</evidence>
<keyword evidence="4 8" id="KW-0418">Kinase</keyword>
<keyword evidence="2 6" id="KW-0808">Transferase</keyword>
<dbReference type="InterPro" id="IPR011611">
    <property type="entry name" value="PfkB_dom"/>
</dbReference>
<dbReference type="InterPro" id="IPR002173">
    <property type="entry name" value="Carboh/pur_kinase_PfkB_CS"/>
</dbReference>
<dbReference type="Gene3D" id="3.40.1190.20">
    <property type="match status" value="1"/>
</dbReference>
<evidence type="ECO:0000313" key="9">
    <source>
        <dbReference type="Proteomes" id="UP000334990"/>
    </source>
</evidence>
<dbReference type="Pfam" id="PF00294">
    <property type="entry name" value="PfkB"/>
    <property type="match status" value="1"/>
</dbReference>
<dbReference type="SUPFAM" id="SSF53613">
    <property type="entry name" value="Ribokinase-like"/>
    <property type="match status" value="1"/>
</dbReference>
<name>A0A5M3WCB2_9ACTN</name>
<dbReference type="OrthoDB" id="9801219at2"/>
<dbReference type="CDD" id="cd01164">
    <property type="entry name" value="FruK_PfkB_like"/>
    <property type="match status" value="1"/>
</dbReference>
<dbReference type="GO" id="GO:0008443">
    <property type="term" value="F:phosphofructokinase activity"/>
    <property type="evidence" value="ECO:0007669"/>
    <property type="project" value="TreeGrafter"/>
</dbReference>
<dbReference type="NCBIfam" id="TIGR03168">
    <property type="entry name" value="1-PFK"/>
    <property type="match status" value="1"/>
</dbReference>
<comment type="caution">
    <text evidence="8">The sequence shown here is derived from an EMBL/GenBank/DDBJ whole genome shotgun (WGS) entry which is preliminary data.</text>
</comment>
<accession>A0A5M3WCB2</accession>
<evidence type="ECO:0000256" key="4">
    <source>
        <dbReference type="ARBA" id="ARBA00022777"/>
    </source>
</evidence>
<gene>
    <name evidence="8" type="ORF">Acor_68110</name>
</gene>
<dbReference type="AlphaFoldDB" id="A0A5M3WCB2"/>
<keyword evidence="3" id="KW-0547">Nucleotide-binding</keyword>
<dbReference type="GO" id="GO:0005524">
    <property type="term" value="F:ATP binding"/>
    <property type="evidence" value="ECO:0007669"/>
    <property type="project" value="UniProtKB-KW"/>
</dbReference>
<dbReference type="InterPro" id="IPR029056">
    <property type="entry name" value="Ribokinase-like"/>
</dbReference>
<evidence type="ECO:0000313" key="8">
    <source>
        <dbReference type="EMBL" id="GES04743.1"/>
    </source>
</evidence>
<dbReference type="PANTHER" id="PTHR46566">
    <property type="entry name" value="1-PHOSPHOFRUCTOKINASE-RELATED"/>
    <property type="match status" value="1"/>
</dbReference>
<comment type="similarity">
    <text evidence="1">Belongs to the carbohydrate kinase PfkB family.</text>
</comment>
<evidence type="ECO:0000256" key="5">
    <source>
        <dbReference type="ARBA" id="ARBA00022840"/>
    </source>
</evidence>
<feature type="domain" description="Carbohydrate kinase PfkB" evidence="7">
    <location>
        <begin position="12"/>
        <end position="279"/>
    </location>
</feature>
<dbReference type="InterPro" id="IPR017583">
    <property type="entry name" value="Tagatose/fructose_Pkinase"/>
</dbReference>
<dbReference type="PANTHER" id="PTHR46566:SF5">
    <property type="entry name" value="1-PHOSPHOFRUCTOKINASE"/>
    <property type="match status" value="1"/>
</dbReference>
<evidence type="ECO:0000256" key="3">
    <source>
        <dbReference type="ARBA" id="ARBA00022741"/>
    </source>
</evidence>
<dbReference type="PIRSF" id="PIRSF000535">
    <property type="entry name" value="1PFK/6PFK/LacC"/>
    <property type="match status" value="1"/>
</dbReference>
<evidence type="ECO:0000259" key="7">
    <source>
        <dbReference type="Pfam" id="PF00294"/>
    </source>
</evidence>
<proteinExistence type="inferred from homology"/>
<evidence type="ECO:0000256" key="6">
    <source>
        <dbReference type="PIRNR" id="PIRNR000535"/>
    </source>
</evidence>